<keyword evidence="7" id="KW-0966">Cell projection</keyword>
<dbReference type="NCBIfam" id="TIGR00231">
    <property type="entry name" value="small_GTP"/>
    <property type="match status" value="1"/>
</dbReference>
<keyword evidence="4" id="KW-0282">Flagellum</keyword>
<evidence type="ECO:0000256" key="3">
    <source>
        <dbReference type="ARBA" id="ARBA00022741"/>
    </source>
</evidence>
<dbReference type="SUPFAM" id="SSF52540">
    <property type="entry name" value="P-loop containing nucleoside triphosphate hydrolases"/>
    <property type="match status" value="1"/>
</dbReference>
<name>A0AAV2HB51_LYMST</name>
<comment type="similarity">
    <text evidence="2">Belongs to the small GTPase superfamily. Rab family.</text>
</comment>
<dbReference type="InterPro" id="IPR050227">
    <property type="entry name" value="Rab"/>
</dbReference>
<dbReference type="InterPro" id="IPR001806">
    <property type="entry name" value="Small_GTPase"/>
</dbReference>
<keyword evidence="5" id="KW-0969">Cilium</keyword>
<dbReference type="Pfam" id="PF00071">
    <property type="entry name" value="Ras"/>
    <property type="match status" value="1"/>
</dbReference>
<dbReference type="GO" id="GO:0030990">
    <property type="term" value="C:intraciliary transport particle"/>
    <property type="evidence" value="ECO:0007669"/>
    <property type="project" value="UniProtKB-ARBA"/>
</dbReference>
<evidence type="ECO:0000256" key="1">
    <source>
        <dbReference type="ARBA" id="ARBA00004230"/>
    </source>
</evidence>
<dbReference type="SMART" id="SM00173">
    <property type="entry name" value="RAS"/>
    <property type="match status" value="1"/>
</dbReference>
<dbReference type="Gene3D" id="3.40.50.300">
    <property type="entry name" value="P-loop containing nucleotide triphosphate hydrolases"/>
    <property type="match status" value="1"/>
</dbReference>
<evidence type="ECO:0000256" key="7">
    <source>
        <dbReference type="ARBA" id="ARBA00023273"/>
    </source>
</evidence>
<evidence type="ECO:0000256" key="6">
    <source>
        <dbReference type="ARBA" id="ARBA00023134"/>
    </source>
</evidence>
<accession>A0AAV2HB51</accession>
<dbReference type="GO" id="GO:0005525">
    <property type="term" value="F:GTP binding"/>
    <property type="evidence" value="ECO:0007669"/>
    <property type="project" value="UniProtKB-KW"/>
</dbReference>
<dbReference type="PANTHER" id="PTHR47977">
    <property type="entry name" value="RAS-RELATED PROTEIN RAB"/>
    <property type="match status" value="1"/>
</dbReference>
<dbReference type="AlphaFoldDB" id="A0AAV2HB51"/>
<dbReference type="GO" id="GO:0003924">
    <property type="term" value="F:GTPase activity"/>
    <property type="evidence" value="ECO:0007669"/>
    <property type="project" value="InterPro"/>
</dbReference>
<dbReference type="FunFam" id="3.40.50.300:FF:001684">
    <property type="entry name" value="Intraflagellar transport 27 homolog (Chlamydomonas)"/>
    <property type="match status" value="1"/>
</dbReference>
<dbReference type="PROSITE" id="PS51421">
    <property type="entry name" value="RAS"/>
    <property type="match status" value="1"/>
</dbReference>
<evidence type="ECO:0000313" key="8">
    <source>
        <dbReference type="EMBL" id="CAL1530627.1"/>
    </source>
</evidence>
<proteinExistence type="inferred from homology"/>
<sequence length="187" mass="21416">MPTILRCKCIIVGDATVGKSSIAQVFHSDASHYPKNYVMTQGVELLVKPVNIPESTDSVEFYIYDCAGKDVFAEIVQKYWDHLSVVMVVFDCTNESSFTSCTKWLEKIRSKNPNIHIPGVLVANKIDLDQRRVISPKQARELAQSNKLEYFECSAKEMQHVDIPFFFLANEFHKLYQERVELFTTLA</sequence>
<comment type="caution">
    <text evidence="8">The sequence shown here is derived from an EMBL/GenBank/DDBJ whole genome shotgun (WGS) entry which is preliminary data.</text>
</comment>
<evidence type="ECO:0000256" key="4">
    <source>
        <dbReference type="ARBA" id="ARBA00022846"/>
    </source>
</evidence>
<reference evidence="8 9" key="1">
    <citation type="submission" date="2024-04" db="EMBL/GenBank/DDBJ databases">
        <authorList>
            <consortium name="Genoscope - CEA"/>
            <person name="William W."/>
        </authorList>
    </citation>
    <scope>NUCLEOTIDE SEQUENCE [LARGE SCALE GENOMIC DNA]</scope>
</reference>
<organism evidence="8 9">
    <name type="scientific">Lymnaea stagnalis</name>
    <name type="common">Great pond snail</name>
    <name type="synonym">Helix stagnalis</name>
    <dbReference type="NCBI Taxonomy" id="6523"/>
    <lineage>
        <taxon>Eukaryota</taxon>
        <taxon>Metazoa</taxon>
        <taxon>Spiralia</taxon>
        <taxon>Lophotrochozoa</taxon>
        <taxon>Mollusca</taxon>
        <taxon>Gastropoda</taxon>
        <taxon>Heterobranchia</taxon>
        <taxon>Euthyneura</taxon>
        <taxon>Panpulmonata</taxon>
        <taxon>Hygrophila</taxon>
        <taxon>Lymnaeoidea</taxon>
        <taxon>Lymnaeidae</taxon>
        <taxon>Lymnaea</taxon>
    </lineage>
</organism>
<evidence type="ECO:0008006" key="10">
    <source>
        <dbReference type="Google" id="ProtNLM"/>
    </source>
</evidence>
<dbReference type="EMBL" id="CAXITT010000072">
    <property type="protein sequence ID" value="CAL1530627.1"/>
    <property type="molecule type" value="Genomic_DNA"/>
</dbReference>
<evidence type="ECO:0000256" key="2">
    <source>
        <dbReference type="ARBA" id="ARBA00006270"/>
    </source>
</evidence>
<keyword evidence="3" id="KW-0547">Nucleotide-binding</keyword>
<keyword evidence="6" id="KW-0342">GTP-binding</keyword>
<keyword evidence="9" id="KW-1185">Reference proteome</keyword>
<dbReference type="SMART" id="SM00175">
    <property type="entry name" value="RAB"/>
    <property type="match status" value="1"/>
</dbReference>
<dbReference type="PROSITE" id="PS51419">
    <property type="entry name" value="RAB"/>
    <property type="match status" value="1"/>
</dbReference>
<dbReference type="SMART" id="SM00174">
    <property type="entry name" value="RHO"/>
    <property type="match status" value="1"/>
</dbReference>
<dbReference type="Proteomes" id="UP001497497">
    <property type="component" value="Unassembled WGS sequence"/>
</dbReference>
<dbReference type="PRINTS" id="PR00449">
    <property type="entry name" value="RASTRNSFRMNG"/>
</dbReference>
<gene>
    <name evidence="8" type="ORF">GSLYS_00004752001</name>
</gene>
<dbReference type="InterPro" id="IPR027417">
    <property type="entry name" value="P-loop_NTPase"/>
</dbReference>
<protein>
    <recommendedName>
        <fullName evidence="10">Intraflagellar transport protein 27 homolog</fullName>
    </recommendedName>
</protein>
<evidence type="ECO:0000313" key="9">
    <source>
        <dbReference type="Proteomes" id="UP001497497"/>
    </source>
</evidence>
<comment type="subcellular location">
    <subcellularLocation>
        <location evidence="1">Cell projection</location>
        <location evidence="1">Cilium</location>
        <location evidence="1">Flagellum</location>
    </subcellularLocation>
</comment>
<evidence type="ECO:0000256" key="5">
    <source>
        <dbReference type="ARBA" id="ARBA00023069"/>
    </source>
</evidence>
<dbReference type="GO" id="GO:0031514">
    <property type="term" value="C:motile cilium"/>
    <property type="evidence" value="ECO:0007669"/>
    <property type="project" value="UniProtKB-SubCell"/>
</dbReference>
<dbReference type="InterPro" id="IPR005225">
    <property type="entry name" value="Small_GTP-bd"/>
</dbReference>